<dbReference type="PANTHER" id="PTHR31876">
    <property type="entry name" value="COV-LIKE PROTEIN 1"/>
    <property type="match status" value="1"/>
</dbReference>
<name>A0A4R1R9J8_HYDET</name>
<dbReference type="RefSeq" id="WP_132015683.1">
    <property type="nucleotide sequence ID" value="NZ_SLUN01000025.1"/>
</dbReference>
<sequence length="195" mass="21868">MWKRLRNLLITGFLVLLPVIVTIELLIWGFFQLDSILGVVFKKIFQQSYRTGIGLAALLFLVLATGLLARNYLGKRLIEFAERFVKKIPILNSIYGTTKQITEGFSRTDKNVFRQVVLVEYPRKGLYSPGFLTGDALTAASEKLGTRLVNVFVPTVPNPTTGFLIFVPEEQLIYLDISVEDGFKLLLSAGVIKPN</sequence>
<dbReference type="OrthoDB" id="9780267at2"/>
<dbReference type="InterPro" id="IPR007462">
    <property type="entry name" value="COV1-like"/>
</dbReference>
<dbReference type="EMBL" id="SLUN01000025">
    <property type="protein sequence ID" value="TCL62394.1"/>
    <property type="molecule type" value="Genomic_DNA"/>
</dbReference>
<proteinExistence type="predicted"/>
<keyword evidence="1" id="KW-0812">Transmembrane</keyword>
<reference evidence="2 3" key="1">
    <citation type="submission" date="2019-03" db="EMBL/GenBank/DDBJ databases">
        <title>Genomic Encyclopedia of Type Strains, Phase IV (KMG-IV): sequencing the most valuable type-strain genomes for metagenomic binning, comparative biology and taxonomic classification.</title>
        <authorList>
            <person name="Goeker M."/>
        </authorList>
    </citation>
    <scope>NUCLEOTIDE SEQUENCE [LARGE SCALE GENOMIC DNA]</scope>
    <source>
        <strain evidence="2 3">LX-B</strain>
    </source>
</reference>
<gene>
    <name evidence="2" type="ORF">EDC14_102513</name>
</gene>
<comment type="caution">
    <text evidence="2">The sequence shown here is derived from an EMBL/GenBank/DDBJ whole genome shotgun (WGS) entry which is preliminary data.</text>
</comment>
<dbReference type="Proteomes" id="UP000295008">
    <property type="component" value="Unassembled WGS sequence"/>
</dbReference>
<keyword evidence="1" id="KW-0472">Membrane</keyword>
<dbReference type="Pfam" id="PF04367">
    <property type="entry name" value="DUF502"/>
    <property type="match status" value="1"/>
</dbReference>
<accession>A0A4R1R9J8</accession>
<dbReference type="PANTHER" id="PTHR31876:SF26">
    <property type="entry name" value="PROTEIN LIKE COV 2"/>
    <property type="match status" value="1"/>
</dbReference>
<keyword evidence="1" id="KW-1133">Transmembrane helix</keyword>
<protein>
    <submittedName>
        <fullName evidence="2">Putative membrane protein</fullName>
    </submittedName>
</protein>
<feature type="transmembrane region" description="Helical" evidence="1">
    <location>
        <begin position="51"/>
        <end position="73"/>
    </location>
</feature>
<keyword evidence="3" id="KW-1185">Reference proteome</keyword>
<evidence type="ECO:0000313" key="3">
    <source>
        <dbReference type="Proteomes" id="UP000295008"/>
    </source>
</evidence>
<organism evidence="2 3">
    <name type="scientific">Hydrogenispora ethanolica</name>
    <dbReference type="NCBI Taxonomy" id="1082276"/>
    <lineage>
        <taxon>Bacteria</taxon>
        <taxon>Bacillati</taxon>
        <taxon>Bacillota</taxon>
        <taxon>Hydrogenispora</taxon>
    </lineage>
</organism>
<dbReference type="AlphaFoldDB" id="A0A4R1R9J8"/>
<evidence type="ECO:0000313" key="2">
    <source>
        <dbReference type="EMBL" id="TCL62394.1"/>
    </source>
</evidence>
<evidence type="ECO:0000256" key="1">
    <source>
        <dbReference type="SAM" id="Phobius"/>
    </source>
</evidence>
<feature type="transmembrane region" description="Helical" evidence="1">
    <location>
        <begin position="7"/>
        <end position="31"/>
    </location>
</feature>